<keyword evidence="1" id="KW-0436">Ligase</keyword>
<gene>
    <name evidence="6" type="ORF">A2573_00220</name>
</gene>
<evidence type="ECO:0000256" key="2">
    <source>
        <dbReference type="ARBA" id="ARBA00022741"/>
    </source>
</evidence>
<sequence length="369" mass="40884">MIKNNPIIRWWVTPMLPFEDVCAKHSPFSKWLFHPVKRRLARSYLKILQKYTDIKVIGITGSAGKTTTKEMVASILKLDGRTVCTPKNIDSVYSIPNTILATPPGTKYLILEMGVEYKGEMDFYFWMAKPDIGLITNIFPTHTQFLDNIEGVFREKSKLVLGLPGNGKAVLNSADAKLKSLSDKLTSEIIWFKPDINPITQNANAASALARALGVSEDKIKKGLSEYKKPVHRLQVINHVSGALILDDSYNSNPWAALSTLAYFNKLAKGDKIAVLGDMLELGTYDESAHREMGRSVAKSNFKTVIGVGKSSKFLIDEIKSHSKGTETFLFEKAEDATPIVRRSLKKGVSLLIKGSRSIGLDKIVDALP</sequence>
<dbReference type="Gene3D" id="3.90.190.20">
    <property type="entry name" value="Mur ligase, C-terminal domain"/>
    <property type="match status" value="1"/>
</dbReference>
<comment type="caution">
    <text evidence="6">The sequence shown here is derived from an EMBL/GenBank/DDBJ whole genome shotgun (WGS) entry which is preliminary data.</text>
</comment>
<proteinExistence type="predicted"/>
<feature type="domain" description="Mur ligase central" evidence="5">
    <location>
        <begin position="59"/>
        <end position="190"/>
    </location>
</feature>
<evidence type="ECO:0008006" key="8">
    <source>
        <dbReference type="Google" id="ProtNLM"/>
    </source>
</evidence>
<reference evidence="6 7" key="1">
    <citation type="journal article" date="2016" name="Nat. Commun.">
        <title>Thousands of microbial genomes shed light on interconnected biogeochemical processes in an aquifer system.</title>
        <authorList>
            <person name="Anantharaman K."/>
            <person name="Brown C.T."/>
            <person name="Hug L.A."/>
            <person name="Sharon I."/>
            <person name="Castelle C.J."/>
            <person name="Probst A.J."/>
            <person name="Thomas B.C."/>
            <person name="Singh A."/>
            <person name="Wilkins M.J."/>
            <person name="Karaoz U."/>
            <person name="Brodie E.L."/>
            <person name="Williams K.H."/>
            <person name="Hubbard S.S."/>
            <person name="Banfield J.F."/>
        </authorList>
    </citation>
    <scope>NUCLEOTIDE SEQUENCE [LARGE SCALE GENOMIC DNA]</scope>
</reference>
<dbReference type="InterPro" id="IPR004101">
    <property type="entry name" value="Mur_ligase_C"/>
</dbReference>
<dbReference type="InterPro" id="IPR036565">
    <property type="entry name" value="Mur-like_cat_sf"/>
</dbReference>
<evidence type="ECO:0000259" key="5">
    <source>
        <dbReference type="Pfam" id="PF08245"/>
    </source>
</evidence>
<protein>
    <recommendedName>
        <fullName evidence="8">UDP-N-acetylmuramoyl-tripeptide--D-alanyl-D-alanine ligase</fullName>
    </recommendedName>
</protein>
<accession>A0A1F8DK53</accession>
<dbReference type="GO" id="GO:0005524">
    <property type="term" value="F:ATP binding"/>
    <property type="evidence" value="ECO:0007669"/>
    <property type="project" value="UniProtKB-KW"/>
</dbReference>
<dbReference type="AlphaFoldDB" id="A0A1F8DK53"/>
<dbReference type="Pfam" id="PF08245">
    <property type="entry name" value="Mur_ligase_M"/>
    <property type="match status" value="1"/>
</dbReference>
<dbReference type="Pfam" id="PF02875">
    <property type="entry name" value="Mur_ligase_C"/>
    <property type="match status" value="1"/>
</dbReference>
<keyword evidence="3" id="KW-0067">ATP-binding</keyword>
<dbReference type="SUPFAM" id="SSF53623">
    <property type="entry name" value="MurD-like peptide ligases, catalytic domain"/>
    <property type="match status" value="1"/>
</dbReference>
<keyword evidence="2" id="KW-0547">Nucleotide-binding</keyword>
<dbReference type="PANTHER" id="PTHR43024:SF1">
    <property type="entry name" value="UDP-N-ACETYLMURAMOYL-TRIPEPTIDE--D-ALANYL-D-ALANINE LIGASE"/>
    <property type="match status" value="1"/>
</dbReference>
<dbReference type="SUPFAM" id="SSF53244">
    <property type="entry name" value="MurD-like peptide ligases, peptide-binding domain"/>
    <property type="match status" value="1"/>
</dbReference>
<evidence type="ECO:0000259" key="4">
    <source>
        <dbReference type="Pfam" id="PF02875"/>
    </source>
</evidence>
<evidence type="ECO:0000313" key="6">
    <source>
        <dbReference type="EMBL" id="OGM88812.1"/>
    </source>
</evidence>
<organism evidence="6 7">
    <name type="scientific">Candidatus Woesebacteria bacterium RIFOXYD1_FULL_43_18</name>
    <dbReference type="NCBI Taxonomy" id="1802551"/>
    <lineage>
        <taxon>Bacteria</taxon>
        <taxon>Candidatus Woeseibacteriota</taxon>
    </lineage>
</organism>
<dbReference type="Gene3D" id="3.40.1190.10">
    <property type="entry name" value="Mur-like, catalytic domain"/>
    <property type="match status" value="1"/>
</dbReference>
<dbReference type="InterPro" id="IPR051046">
    <property type="entry name" value="MurCDEF_CellWall_CoF430Synth"/>
</dbReference>
<dbReference type="Proteomes" id="UP000177596">
    <property type="component" value="Unassembled WGS sequence"/>
</dbReference>
<dbReference type="GO" id="GO:0016881">
    <property type="term" value="F:acid-amino acid ligase activity"/>
    <property type="evidence" value="ECO:0007669"/>
    <property type="project" value="InterPro"/>
</dbReference>
<dbReference type="EMBL" id="MGIL01000004">
    <property type="protein sequence ID" value="OGM88812.1"/>
    <property type="molecule type" value="Genomic_DNA"/>
</dbReference>
<feature type="domain" description="Mur ligase C-terminal" evidence="4">
    <location>
        <begin position="232"/>
        <end position="357"/>
    </location>
</feature>
<dbReference type="InterPro" id="IPR036615">
    <property type="entry name" value="Mur_ligase_C_dom_sf"/>
</dbReference>
<evidence type="ECO:0000313" key="7">
    <source>
        <dbReference type="Proteomes" id="UP000177596"/>
    </source>
</evidence>
<name>A0A1F8DK53_9BACT</name>
<dbReference type="InterPro" id="IPR013221">
    <property type="entry name" value="Mur_ligase_cen"/>
</dbReference>
<dbReference type="PANTHER" id="PTHR43024">
    <property type="entry name" value="UDP-N-ACETYLMURAMOYL-TRIPEPTIDE--D-ALANYL-D-ALANINE LIGASE"/>
    <property type="match status" value="1"/>
</dbReference>
<evidence type="ECO:0000256" key="3">
    <source>
        <dbReference type="ARBA" id="ARBA00022840"/>
    </source>
</evidence>
<evidence type="ECO:0000256" key="1">
    <source>
        <dbReference type="ARBA" id="ARBA00022598"/>
    </source>
</evidence>